<name>A0A9P8LXL3_9EUKA</name>
<dbReference type="EMBL" id="AUWU02000002">
    <property type="protein sequence ID" value="KAH0576211.1"/>
    <property type="molecule type" value="Genomic_DNA"/>
</dbReference>
<reference evidence="1 2" key="1">
    <citation type="journal article" date="2014" name="PLoS Genet.">
        <title>The Genome of Spironucleus salmonicida Highlights a Fish Pathogen Adapted to Fluctuating Environments.</title>
        <authorList>
            <person name="Xu F."/>
            <person name="Jerlstrom-Hultqvist J."/>
            <person name="Einarsson E."/>
            <person name="Astvaldsson A."/>
            <person name="Svard S.G."/>
            <person name="Andersson J.O."/>
        </authorList>
    </citation>
    <scope>NUCLEOTIDE SEQUENCE [LARGE SCALE GENOMIC DNA]</scope>
    <source>
        <strain evidence="1 2">ATCC 50377</strain>
    </source>
</reference>
<evidence type="ECO:0000313" key="1">
    <source>
        <dbReference type="EMBL" id="KAH0576211.1"/>
    </source>
</evidence>
<protein>
    <submittedName>
        <fullName evidence="1">Uncharacterized protein</fullName>
    </submittedName>
</protein>
<accession>A0A9P8LXL3</accession>
<dbReference type="GeneID" id="94295795"/>
<dbReference type="AlphaFoldDB" id="A0A9P8LXL3"/>
<proteinExistence type="predicted"/>
<dbReference type="Proteomes" id="UP000018208">
    <property type="component" value="Unassembled WGS sequence"/>
</dbReference>
<dbReference type="RefSeq" id="XP_067766984.1">
    <property type="nucleotide sequence ID" value="XM_067905667.1"/>
</dbReference>
<sequence>MPPYEFRYSSPTSSFTVQKEVGQLVRDSIYSKIRIQGDFVVLLARKQVVDTDMLHFLLFRLSMPQKTNLICRISQQCVVDAQDLVFSTIIRAIRVPFDDYIENEEIEEIIDMLFAYGVKNDFSDKSQ</sequence>
<gene>
    <name evidence="1" type="ORF">SS50377_21772</name>
</gene>
<keyword evidence="2" id="KW-1185">Reference proteome</keyword>
<dbReference type="KEGG" id="ssao:94295795"/>
<organism evidence="1 2">
    <name type="scientific">Spironucleus salmonicida</name>
    <dbReference type="NCBI Taxonomy" id="348837"/>
    <lineage>
        <taxon>Eukaryota</taxon>
        <taxon>Metamonada</taxon>
        <taxon>Diplomonadida</taxon>
        <taxon>Hexamitidae</taxon>
        <taxon>Hexamitinae</taxon>
        <taxon>Spironucleus</taxon>
    </lineage>
</organism>
<comment type="caution">
    <text evidence="1">The sequence shown here is derived from an EMBL/GenBank/DDBJ whole genome shotgun (WGS) entry which is preliminary data.</text>
</comment>
<evidence type="ECO:0000313" key="2">
    <source>
        <dbReference type="Proteomes" id="UP000018208"/>
    </source>
</evidence>